<evidence type="ECO:0000313" key="6">
    <source>
        <dbReference type="Proteomes" id="UP000029221"/>
    </source>
</evidence>
<dbReference type="Gene3D" id="1.25.40.10">
    <property type="entry name" value="Tetratricopeptide repeat domain"/>
    <property type="match status" value="1"/>
</dbReference>
<evidence type="ECO:0000256" key="2">
    <source>
        <dbReference type="ARBA" id="ARBA00023136"/>
    </source>
</evidence>
<accession>A0A090Q5I8</accession>
<feature type="domain" description="Outer membrane lipoprotein BamD-like" evidence="4">
    <location>
        <begin position="40"/>
        <end position="182"/>
    </location>
</feature>
<dbReference type="InterPro" id="IPR017689">
    <property type="entry name" value="BamD"/>
</dbReference>
<protein>
    <submittedName>
        <fullName evidence="5">Lipoprotein protein</fullName>
    </submittedName>
</protein>
<evidence type="ECO:0000256" key="3">
    <source>
        <dbReference type="ARBA" id="ARBA00023237"/>
    </source>
</evidence>
<name>A0A090Q5I8_9FLAO</name>
<dbReference type="Proteomes" id="UP000029221">
    <property type="component" value="Unassembled WGS sequence"/>
</dbReference>
<dbReference type="EMBL" id="BBML01000010">
    <property type="protein sequence ID" value="GAK98285.1"/>
    <property type="molecule type" value="Genomic_DNA"/>
</dbReference>
<keyword evidence="5" id="KW-0449">Lipoprotein</keyword>
<dbReference type="InterPro" id="IPR011990">
    <property type="entry name" value="TPR-like_helical_dom_sf"/>
</dbReference>
<dbReference type="eggNOG" id="COG4105">
    <property type="taxonomic scope" value="Bacteria"/>
</dbReference>
<dbReference type="STRING" id="319236.BST91_06990"/>
<keyword evidence="3" id="KW-0998">Cell outer membrane</keyword>
<dbReference type="PROSITE" id="PS51257">
    <property type="entry name" value="PROKAR_LIPOPROTEIN"/>
    <property type="match status" value="1"/>
</dbReference>
<gene>
    <name evidence="5" type="ORF">JCM19294_919</name>
</gene>
<dbReference type="AlphaFoldDB" id="A0A090Q5I8"/>
<reference evidence="5" key="1">
    <citation type="journal article" date="2014" name="Genome Announc.">
        <title>Draft Genome Sequences of Marine Flavobacterium Nonlabens Strains NR17, NR24, NR27, NR32, NR33, and Ara13.</title>
        <authorList>
            <person name="Nakanishi M."/>
            <person name="Meirelles P."/>
            <person name="Suzuki R."/>
            <person name="Takatani N."/>
            <person name="Mino S."/>
            <person name="Suda W."/>
            <person name="Oshima K."/>
            <person name="Hattori M."/>
            <person name="Ohkuma M."/>
            <person name="Hosokawa M."/>
            <person name="Miyashita K."/>
            <person name="Thompson F.L."/>
            <person name="Niwa A."/>
            <person name="Sawabe T."/>
            <person name="Sawabe T."/>
        </authorList>
    </citation>
    <scope>NUCLEOTIDE SEQUENCE [LARGE SCALE GENOMIC DNA]</scope>
    <source>
        <strain evidence="5">JCM 19294</strain>
    </source>
</reference>
<dbReference type="RefSeq" id="WP_042280385.1">
    <property type="nucleotide sequence ID" value="NZ_BBML01000010.1"/>
</dbReference>
<evidence type="ECO:0000256" key="1">
    <source>
        <dbReference type="ARBA" id="ARBA00022729"/>
    </source>
</evidence>
<evidence type="ECO:0000313" key="5">
    <source>
        <dbReference type="EMBL" id="GAK98285.1"/>
    </source>
</evidence>
<dbReference type="Pfam" id="PF13525">
    <property type="entry name" value="YfiO"/>
    <property type="match status" value="1"/>
</dbReference>
<keyword evidence="6" id="KW-1185">Reference proteome</keyword>
<proteinExistence type="predicted"/>
<comment type="caution">
    <text evidence="5">The sequence shown here is derived from an EMBL/GenBank/DDBJ whole genome shotgun (WGS) entry which is preliminary data.</text>
</comment>
<sequence length="267" mass="30999">MKQIVLIFFIFLVLVSCGPYQKALKSDDPNVKVSMIDTLMKKEKYSKSIDLFEQIIPLYRGTDSAAPMAIKYAKALYGDRRYLSSAYQFERFVTSHPLDNNVEEAIFLGAKSYYHMSPVYSKDQSETNTALVKLQDYINAYPEGKYNEEANVLVAELREKLDRKAYEIAKQYHHRGGIYIKAAIAGFENFIIDHPGSNYLDDAHYYLFESQYIYAVNSFENLIPERLALAKKYYNNFARRFPNSEYKDDAQEIMAEIEKFESENLSN</sequence>
<evidence type="ECO:0000259" key="4">
    <source>
        <dbReference type="Pfam" id="PF13525"/>
    </source>
</evidence>
<keyword evidence="2" id="KW-0472">Membrane</keyword>
<organism evidence="5 6">
    <name type="scientific">Nonlabens tegetincola</name>
    <dbReference type="NCBI Taxonomy" id="323273"/>
    <lineage>
        <taxon>Bacteria</taxon>
        <taxon>Pseudomonadati</taxon>
        <taxon>Bacteroidota</taxon>
        <taxon>Flavobacteriia</taxon>
        <taxon>Flavobacteriales</taxon>
        <taxon>Flavobacteriaceae</taxon>
        <taxon>Nonlabens</taxon>
    </lineage>
</organism>
<dbReference type="InterPro" id="IPR039565">
    <property type="entry name" value="BamD-like"/>
</dbReference>
<dbReference type="NCBIfam" id="TIGR03302">
    <property type="entry name" value="OM_YfiO"/>
    <property type="match status" value="1"/>
</dbReference>
<keyword evidence="1" id="KW-0732">Signal</keyword>